<dbReference type="Pfam" id="PF02653">
    <property type="entry name" value="BPD_transp_2"/>
    <property type="match status" value="1"/>
</dbReference>
<dbReference type="AlphaFoldDB" id="A0A562VKV9"/>
<comment type="subcellular location">
    <subcellularLocation>
        <location evidence="1">Cell membrane</location>
        <topology evidence="1">Multi-pass membrane protein</topology>
    </subcellularLocation>
</comment>
<reference evidence="7 8" key="1">
    <citation type="submission" date="2019-07" db="EMBL/GenBank/DDBJ databases">
        <title>Genomic Encyclopedia of Archaeal and Bacterial Type Strains, Phase II (KMG-II): from individual species to whole genera.</title>
        <authorList>
            <person name="Goeker M."/>
        </authorList>
    </citation>
    <scope>NUCLEOTIDE SEQUENCE [LARGE SCALE GENOMIC DNA]</scope>
    <source>
        <strain evidence="7 8">ATCC BAA-1139</strain>
    </source>
</reference>
<dbReference type="GO" id="GO:0015658">
    <property type="term" value="F:branched-chain amino acid transmembrane transporter activity"/>
    <property type="evidence" value="ECO:0007669"/>
    <property type="project" value="InterPro"/>
</dbReference>
<protein>
    <submittedName>
        <fullName evidence="7">Amino acid/amide ABC transporter membrane protein 2 (HAAT family)</fullName>
    </submittedName>
</protein>
<dbReference type="OrthoDB" id="9780757at2"/>
<feature type="transmembrane region" description="Helical" evidence="6">
    <location>
        <begin position="12"/>
        <end position="32"/>
    </location>
</feature>
<evidence type="ECO:0000313" key="7">
    <source>
        <dbReference type="EMBL" id="TWJ18404.1"/>
    </source>
</evidence>
<evidence type="ECO:0000256" key="4">
    <source>
        <dbReference type="ARBA" id="ARBA00022989"/>
    </source>
</evidence>
<keyword evidence="8" id="KW-1185">Reference proteome</keyword>
<comment type="caution">
    <text evidence="7">The sequence shown here is derived from an EMBL/GenBank/DDBJ whole genome shotgun (WGS) entry which is preliminary data.</text>
</comment>
<dbReference type="PANTHER" id="PTHR30482:SF10">
    <property type="entry name" value="HIGH-AFFINITY BRANCHED-CHAIN AMINO ACID TRANSPORT PROTEIN BRAE"/>
    <property type="match status" value="1"/>
</dbReference>
<keyword evidence="2" id="KW-1003">Cell membrane</keyword>
<feature type="transmembrane region" description="Helical" evidence="6">
    <location>
        <begin position="226"/>
        <end position="249"/>
    </location>
</feature>
<dbReference type="CDD" id="cd06581">
    <property type="entry name" value="TM_PBP1_LivM_like"/>
    <property type="match status" value="1"/>
</dbReference>
<evidence type="ECO:0000256" key="1">
    <source>
        <dbReference type="ARBA" id="ARBA00004651"/>
    </source>
</evidence>
<dbReference type="InterPro" id="IPR043428">
    <property type="entry name" value="LivM-like"/>
</dbReference>
<dbReference type="PANTHER" id="PTHR30482">
    <property type="entry name" value="HIGH-AFFINITY BRANCHED-CHAIN AMINO ACID TRANSPORT SYSTEM PERMEASE"/>
    <property type="match status" value="1"/>
</dbReference>
<name>A0A562VKV9_9BACT</name>
<feature type="transmembrane region" description="Helical" evidence="6">
    <location>
        <begin position="261"/>
        <end position="286"/>
    </location>
</feature>
<proteinExistence type="predicted"/>
<feature type="transmembrane region" description="Helical" evidence="6">
    <location>
        <begin position="326"/>
        <end position="348"/>
    </location>
</feature>
<sequence>MRILPQSRANNSGASLVRIVLTLAVVALLFLFPRLVESTYALHMMILIFISIIMGASWNILGGYTGQYSVGHAAYFGVGAYTTMMLLQFRQIPPWYGMWAGMLAALATALVIGTICFRLRGPYFVLASIAVAEIFRVTTLNLKDVTNGAEGILTTELPPFKIGGTVLTDFVSKVPFYYAGLICVLLIIAVSRGVQHSKLGYYFQAIREDQDAAHSLGINLTAYKNAALAISAVFTSLAGSLYAIYVGFIDPTTVLALDLSVQIVLICIIGGIGTIYGPVIGALVLIPLSEALRSNVIAEALIKSGLVRAESGFGTFLTENLSHAHVLIYGILVVIVILYMPDGVLGFVNNLAAKRNRGNA</sequence>
<dbReference type="RefSeq" id="WP_145023465.1">
    <property type="nucleotide sequence ID" value="NZ_VLLN01000016.1"/>
</dbReference>
<feature type="transmembrane region" description="Helical" evidence="6">
    <location>
        <begin position="96"/>
        <end position="117"/>
    </location>
</feature>
<evidence type="ECO:0000256" key="2">
    <source>
        <dbReference type="ARBA" id="ARBA00022475"/>
    </source>
</evidence>
<feature type="transmembrane region" description="Helical" evidence="6">
    <location>
        <begin position="176"/>
        <end position="194"/>
    </location>
</feature>
<dbReference type="GO" id="GO:0005886">
    <property type="term" value="C:plasma membrane"/>
    <property type="evidence" value="ECO:0007669"/>
    <property type="project" value="UniProtKB-SubCell"/>
</dbReference>
<evidence type="ECO:0000256" key="3">
    <source>
        <dbReference type="ARBA" id="ARBA00022692"/>
    </source>
</evidence>
<keyword evidence="4 6" id="KW-1133">Transmembrane helix</keyword>
<keyword evidence="3 6" id="KW-0812">Transmembrane</keyword>
<dbReference type="EMBL" id="VLLN01000016">
    <property type="protein sequence ID" value="TWJ18404.1"/>
    <property type="molecule type" value="Genomic_DNA"/>
</dbReference>
<evidence type="ECO:0000256" key="5">
    <source>
        <dbReference type="ARBA" id="ARBA00023136"/>
    </source>
</evidence>
<feature type="transmembrane region" description="Helical" evidence="6">
    <location>
        <begin position="73"/>
        <end position="90"/>
    </location>
</feature>
<accession>A0A562VKV9</accession>
<dbReference type="Proteomes" id="UP000319449">
    <property type="component" value="Unassembled WGS sequence"/>
</dbReference>
<evidence type="ECO:0000313" key="8">
    <source>
        <dbReference type="Proteomes" id="UP000319449"/>
    </source>
</evidence>
<feature type="transmembrane region" description="Helical" evidence="6">
    <location>
        <begin position="38"/>
        <end position="61"/>
    </location>
</feature>
<gene>
    <name evidence="7" type="ORF">JN12_02626</name>
</gene>
<organism evidence="7 8">
    <name type="scientific">Geobacter argillaceus</name>
    <dbReference type="NCBI Taxonomy" id="345631"/>
    <lineage>
        <taxon>Bacteria</taxon>
        <taxon>Pseudomonadati</taxon>
        <taxon>Thermodesulfobacteriota</taxon>
        <taxon>Desulfuromonadia</taxon>
        <taxon>Geobacterales</taxon>
        <taxon>Geobacteraceae</taxon>
        <taxon>Geobacter</taxon>
    </lineage>
</organism>
<dbReference type="InterPro" id="IPR001851">
    <property type="entry name" value="ABC_transp_permease"/>
</dbReference>
<evidence type="ECO:0000256" key="6">
    <source>
        <dbReference type="SAM" id="Phobius"/>
    </source>
</evidence>
<keyword evidence="5 6" id="KW-0472">Membrane</keyword>